<keyword evidence="9" id="KW-1185">Reference proteome</keyword>
<dbReference type="GO" id="GO:0009007">
    <property type="term" value="F:site-specific DNA-methyltransferase (adenine-specific) activity"/>
    <property type="evidence" value="ECO:0007669"/>
    <property type="project" value="UniProtKB-EC"/>
</dbReference>
<dbReference type="InterPro" id="IPR051537">
    <property type="entry name" value="DNA_Adenine_Mtase"/>
</dbReference>
<dbReference type="GO" id="GO:0032259">
    <property type="term" value="P:methylation"/>
    <property type="evidence" value="ECO:0007669"/>
    <property type="project" value="UniProtKB-KW"/>
</dbReference>
<evidence type="ECO:0000259" key="7">
    <source>
        <dbReference type="Pfam" id="PF02384"/>
    </source>
</evidence>
<evidence type="ECO:0000256" key="5">
    <source>
        <dbReference type="ARBA" id="ARBA00022747"/>
    </source>
</evidence>
<evidence type="ECO:0000313" key="8">
    <source>
        <dbReference type="EMBL" id="AGX41916.1"/>
    </source>
</evidence>
<keyword evidence="5" id="KW-0680">Restriction system</keyword>
<keyword evidence="3 8" id="KW-0808">Transferase</keyword>
<evidence type="ECO:0000256" key="1">
    <source>
        <dbReference type="ARBA" id="ARBA00011900"/>
    </source>
</evidence>
<dbReference type="GO" id="GO:0003677">
    <property type="term" value="F:DNA binding"/>
    <property type="evidence" value="ECO:0007669"/>
    <property type="project" value="InterPro"/>
</dbReference>
<dbReference type="eggNOG" id="COG0286">
    <property type="taxonomic scope" value="Bacteria"/>
</dbReference>
<dbReference type="REBASE" id="71972">
    <property type="entry name" value="M.Csa13864ORF9040P"/>
</dbReference>
<evidence type="ECO:0000313" key="9">
    <source>
        <dbReference type="Proteomes" id="UP000017118"/>
    </source>
</evidence>
<evidence type="ECO:0000256" key="3">
    <source>
        <dbReference type="ARBA" id="ARBA00022679"/>
    </source>
</evidence>
<dbReference type="InterPro" id="IPR003356">
    <property type="entry name" value="DNA_methylase_A-5"/>
</dbReference>
<dbReference type="KEGG" id="csb:CLSA_c09040"/>
<dbReference type="EMBL" id="CP006721">
    <property type="protein sequence ID" value="AGX41916.1"/>
    <property type="molecule type" value="Genomic_DNA"/>
</dbReference>
<evidence type="ECO:0000256" key="6">
    <source>
        <dbReference type="ARBA" id="ARBA00047942"/>
    </source>
</evidence>
<dbReference type="SUPFAM" id="SSF53335">
    <property type="entry name" value="S-adenosyl-L-methionine-dependent methyltransferases"/>
    <property type="match status" value="1"/>
</dbReference>
<dbReference type="OrthoDB" id="9815272at2"/>
<dbReference type="EC" id="2.1.1.72" evidence="1"/>
<dbReference type="PANTHER" id="PTHR42933">
    <property type="entry name" value="SLR6095 PROTEIN"/>
    <property type="match status" value="1"/>
</dbReference>
<dbReference type="GO" id="GO:0008170">
    <property type="term" value="F:N-methyltransferase activity"/>
    <property type="evidence" value="ECO:0007669"/>
    <property type="project" value="InterPro"/>
</dbReference>
<protein>
    <recommendedName>
        <fullName evidence="1">site-specific DNA-methyltransferase (adenine-specific)</fullName>
        <ecNumber evidence="1">2.1.1.72</ecNumber>
    </recommendedName>
</protein>
<reference evidence="8 9" key="1">
    <citation type="journal article" date="2013" name="Genome Announc.">
        <title>Complete Genome Sequence of the Solvent Producer Clostridium saccharobutylicum NCP262 (DSM 13864).</title>
        <authorList>
            <person name="Poehlein A."/>
            <person name="Hartwich K."/>
            <person name="Krabben P."/>
            <person name="Ehrenreich A."/>
            <person name="Liebl W."/>
            <person name="Durre P."/>
            <person name="Gottschalk G."/>
            <person name="Daniel R."/>
        </authorList>
    </citation>
    <scope>NUCLEOTIDE SEQUENCE [LARGE SCALE GENOMIC DNA]</scope>
    <source>
        <strain evidence="8">DSM 13864</strain>
    </source>
</reference>
<organism evidence="8 9">
    <name type="scientific">Clostridium saccharobutylicum DSM 13864</name>
    <dbReference type="NCBI Taxonomy" id="1345695"/>
    <lineage>
        <taxon>Bacteria</taxon>
        <taxon>Bacillati</taxon>
        <taxon>Bacillota</taxon>
        <taxon>Clostridia</taxon>
        <taxon>Eubacteriales</taxon>
        <taxon>Clostridiaceae</taxon>
        <taxon>Clostridium</taxon>
    </lineage>
</organism>
<dbReference type="PANTHER" id="PTHR42933:SF1">
    <property type="entry name" value="SITE-SPECIFIC DNA-METHYLTRANSFERASE (ADENINE-SPECIFIC)"/>
    <property type="match status" value="1"/>
</dbReference>
<dbReference type="RefSeq" id="WP_022744202.1">
    <property type="nucleotide sequence ID" value="NC_022571.1"/>
</dbReference>
<keyword evidence="2 8" id="KW-0489">Methyltransferase</keyword>
<dbReference type="GeneID" id="55473436"/>
<dbReference type="InterPro" id="IPR029063">
    <property type="entry name" value="SAM-dependent_MTases_sf"/>
</dbReference>
<proteinExistence type="predicted"/>
<dbReference type="Pfam" id="PF02384">
    <property type="entry name" value="N6_Mtase"/>
    <property type="match status" value="1"/>
</dbReference>
<dbReference type="HOGENOM" id="CLU_1155846_0_0_9"/>
<sequence>MSVYLMFLQHILYSLKDSGKAAIVVPTGFLTAKSGIEKKIRQQMIDKHMLRGVISMPSNIFATTGTNVSIIFIDSDNSDDKALLMDASKLGIKIKEDGKNQKTVLSHTEVEDIITTFNTRQEIDNLSTLVSYTELENKNYSFSAGQYYHVKVEYADITKDEFNTKMLQFKNDLRELFDMGKDIEKEILIQMERINYE</sequence>
<dbReference type="AlphaFoldDB" id="U5MQJ2"/>
<dbReference type="PATRIC" id="fig|1345695.3.peg.847"/>
<dbReference type="GO" id="GO:0009307">
    <property type="term" value="P:DNA restriction-modification system"/>
    <property type="evidence" value="ECO:0007669"/>
    <property type="project" value="UniProtKB-KW"/>
</dbReference>
<keyword evidence="4" id="KW-0949">S-adenosyl-L-methionine</keyword>
<comment type="catalytic activity">
    <reaction evidence="6">
        <text>a 2'-deoxyadenosine in DNA + S-adenosyl-L-methionine = an N(6)-methyl-2'-deoxyadenosine in DNA + S-adenosyl-L-homocysteine + H(+)</text>
        <dbReference type="Rhea" id="RHEA:15197"/>
        <dbReference type="Rhea" id="RHEA-COMP:12418"/>
        <dbReference type="Rhea" id="RHEA-COMP:12419"/>
        <dbReference type="ChEBI" id="CHEBI:15378"/>
        <dbReference type="ChEBI" id="CHEBI:57856"/>
        <dbReference type="ChEBI" id="CHEBI:59789"/>
        <dbReference type="ChEBI" id="CHEBI:90615"/>
        <dbReference type="ChEBI" id="CHEBI:90616"/>
        <dbReference type="EC" id="2.1.1.72"/>
    </reaction>
</comment>
<evidence type="ECO:0000256" key="4">
    <source>
        <dbReference type="ARBA" id="ARBA00022691"/>
    </source>
</evidence>
<dbReference type="Proteomes" id="UP000017118">
    <property type="component" value="Chromosome"/>
</dbReference>
<accession>U5MQJ2</accession>
<gene>
    <name evidence="8" type="ORF">CLSA_c09040</name>
</gene>
<evidence type="ECO:0000256" key="2">
    <source>
        <dbReference type="ARBA" id="ARBA00022603"/>
    </source>
</evidence>
<feature type="domain" description="DNA methylase adenine-specific" evidence="7">
    <location>
        <begin position="5"/>
        <end position="151"/>
    </location>
</feature>
<dbReference type="Gene3D" id="3.40.50.150">
    <property type="entry name" value="Vaccinia Virus protein VP39"/>
    <property type="match status" value="1"/>
</dbReference>
<name>U5MQJ2_CLOSA</name>